<evidence type="ECO:0000313" key="2">
    <source>
        <dbReference type="Proteomes" id="UP001470023"/>
    </source>
</evidence>
<dbReference type="RefSeq" id="WP_352065887.1">
    <property type="nucleotide sequence ID" value="NZ_JBEPAZ010000075.1"/>
</dbReference>
<name>A0ABV1UJQ0_9ACTN</name>
<sequence length="134" mass="14247">MSEYAGYAEIVYWRRSLWNGARCVPVVLSLFPGELRAEDRDGQVVVQGDPREVEGRLTRLGTLLITVRGKRYALVGRGGGMSPVPSPERRAAVSAFGASSPAAGGAVDQVLNAGAGARMRAWHARLGGAGARLW</sequence>
<gene>
    <name evidence="1" type="ORF">ABT272_40515</name>
</gene>
<proteinExistence type="predicted"/>
<accession>A0ABV1UJQ0</accession>
<protein>
    <submittedName>
        <fullName evidence="1">Uncharacterized protein</fullName>
    </submittedName>
</protein>
<comment type="caution">
    <text evidence="1">The sequence shown here is derived from an EMBL/GenBank/DDBJ whole genome shotgun (WGS) entry which is preliminary data.</text>
</comment>
<organism evidence="1 2">
    <name type="scientific">Streptomyces sp. 900105245</name>
    <dbReference type="NCBI Taxonomy" id="3154379"/>
    <lineage>
        <taxon>Bacteria</taxon>
        <taxon>Bacillati</taxon>
        <taxon>Actinomycetota</taxon>
        <taxon>Actinomycetes</taxon>
        <taxon>Kitasatosporales</taxon>
        <taxon>Streptomycetaceae</taxon>
        <taxon>Streptomyces</taxon>
    </lineage>
</organism>
<dbReference type="EMBL" id="JBEPAZ010000075">
    <property type="protein sequence ID" value="MER6433943.1"/>
    <property type="molecule type" value="Genomic_DNA"/>
</dbReference>
<reference evidence="1 2" key="1">
    <citation type="submission" date="2024-06" db="EMBL/GenBank/DDBJ databases">
        <title>The Natural Products Discovery Center: Release of the First 8490 Sequenced Strains for Exploring Actinobacteria Biosynthetic Diversity.</title>
        <authorList>
            <person name="Kalkreuter E."/>
            <person name="Kautsar S.A."/>
            <person name="Yang D."/>
            <person name="Bader C.D."/>
            <person name="Teijaro C.N."/>
            <person name="Fluegel L."/>
            <person name="Davis C.M."/>
            <person name="Simpson J.R."/>
            <person name="Lauterbach L."/>
            <person name="Steele A.D."/>
            <person name="Gui C."/>
            <person name="Meng S."/>
            <person name="Li G."/>
            <person name="Viehrig K."/>
            <person name="Ye F."/>
            <person name="Su P."/>
            <person name="Kiefer A.F."/>
            <person name="Nichols A."/>
            <person name="Cepeda A.J."/>
            <person name="Yan W."/>
            <person name="Fan B."/>
            <person name="Jiang Y."/>
            <person name="Adhikari A."/>
            <person name="Zheng C.-J."/>
            <person name="Schuster L."/>
            <person name="Cowan T.M."/>
            <person name="Smanski M.J."/>
            <person name="Chevrette M.G."/>
            <person name="De Carvalho L.P.S."/>
            <person name="Shen B."/>
        </authorList>
    </citation>
    <scope>NUCLEOTIDE SEQUENCE [LARGE SCALE GENOMIC DNA]</scope>
    <source>
        <strain evidence="1 2">NPDC001166</strain>
    </source>
</reference>
<keyword evidence="2" id="KW-1185">Reference proteome</keyword>
<evidence type="ECO:0000313" key="1">
    <source>
        <dbReference type="EMBL" id="MER6433943.1"/>
    </source>
</evidence>
<dbReference type="Proteomes" id="UP001470023">
    <property type="component" value="Unassembled WGS sequence"/>
</dbReference>